<feature type="non-terminal residue" evidence="3">
    <location>
        <position position="249"/>
    </location>
</feature>
<dbReference type="Pfam" id="PF00557">
    <property type="entry name" value="Peptidase_M24"/>
    <property type="match status" value="1"/>
</dbReference>
<evidence type="ECO:0008006" key="4">
    <source>
        <dbReference type="Google" id="ProtNLM"/>
    </source>
</evidence>
<dbReference type="InterPro" id="IPR036005">
    <property type="entry name" value="Creatinase/aminopeptidase-like"/>
</dbReference>
<evidence type="ECO:0000313" key="3">
    <source>
        <dbReference type="EMBL" id="GAH68209.1"/>
    </source>
</evidence>
<feature type="domain" description="Peptidase M24" evidence="1">
    <location>
        <begin position="158"/>
        <end position="249"/>
    </location>
</feature>
<evidence type="ECO:0000259" key="1">
    <source>
        <dbReference type="Pfam" id="PF00557"/>
    </source>
</evidence>
<reference evidence="3" key="1">
    <citation type="journal article" date="2014" name="Front. Microbiol.">
        <title>High frequency of phylogenetically diverse reductive dehalogenase-homologous genes in deep subseafloor sedimentary metagenomes.</title>
        <authorList>
            <person name="Kawai M."/>
            <person name="Futagami T."/>
            <person name="Toyoda A."/>
            <person name="Takaki Y."/>
            <person name="Nishi S."/>
            <person name="Hori S."/>
            <person name="Arai W."/>
            <person name="Tsubouchi T."/>
            <person name="Morono Y."/>
            <person name="Uchiyama I."/>
            <person name="Ito T."/>
            <person name="Fujiyama A."/>
            <person name="Inagaki F."/>
            <person name="Takami H."/>
        </authorList>
    </citation>
    <scope>NUCLEOTIDE SEQUENCE</scope>
    <source>
        <strain evidence="3">Expedition CK06-06</strain>
    </source>
</reference>
<name>X1IQ13_9ZZZZ</name>
<protein>
    <recommendedName>
        <fullName evidence="4">Peptidase M24 domain-containing protein</fullName>
    </recommendedName>
</protein>
<dbReference type="InterPro" id="IPR000587">
    <property type="entry name" value="Creatinase_N"/>
</dbReference>
<dbReference type="InterPro" id="IPR029149">
    <property type="entry name" value="Creatin/AminoP/Spt16_N"/>
</dbReference>
<feature type="domain" description="Creatinase N-terminal" evidence="2">
    <location>
        <begin position="2"/>
        <end position="149"/>
    </location>
</feature>
<accession>X1IQ13</accession>
<dbReference type="InterPro" id="IPR050659">
    <property type="entry name" value="Peptidase_M24B"/>
</dbReference>
<dbReference type="PANTHER" id="PTHR46112">
    <property type="entry name" value="AMINOPEPTIDASE"/>
    <property type="match status" value="1"/>
</dbReference>
<dbReference type="Gene3D" id="3.40.350.10">
    <property type="entry name" value="Creatinase/prolidase N-terminal domain"/>
    <property type="match status" value="1"/>
</dbReference>
<comment type="caution">
    <text evidence="3">The sequence shown here is derived from an EMBL/GenBank/DDBJ whole genome shotgun (WGS) entry which is preliminary data.</text>
</comment>
<dbReference type="PANTHER" id="PTHR46112:SF2">
    <property type="entry name" value="XAA-PRO AMINOPEPTIDASE P-RELATED"/>
    <property type="match status" value="1"/>
</dbReference>
<proteinExistence type="predicted"/>
<dbReference type="Pfam" id="PF01321">
    <property type="entry name" value="Creatinase_N"/>
    <property type="match status" value="1"/>
</dbReference>
<dbReference type="AlphaFoldDB" id="X1IQ13"/>
<gene>
    <name evidence="3" type="ORF">S03H2_54628</name>
</gene>
<dbReference type="SUPFAM" id="SSF55920">
    <property type="entry name" value="Creatinase/aminopeptidase"/>
    <property type="match status" value="1"/>
</dbReference>
<dbReference type="SUPFAM" id="SSF53092">
    <property type="entry name" value="Creatinase/prolidase N-terminal domain"/>
    <property type="match status" value="1"/>
</dbReference>
<dbReference type="InterPro" id="IPR000994">
    <property type="entry name" value="Pept_M24"/>
</dbReference>
<sequence length="249" mass="28008">MARVKKEMARQKIDLLYCSAPESLFYLTGYENSWYEAQSCKEWPPLSGVAIKRDADKFILFDKDEEEVLVQTYSIATDTRIQRGDFPMSRLEFIIKNLKEEGWLKNTVGLEKWSYRPNPAVSQMFQAALEKEGCKVVDGSDIVREIRTIKSSQEMAYARTAAKIADIGMKAAIEHIRPGMTELDVRAEMDYACAKAGGENPGLPTYVLAGQRSALAHGLASTHVIMPGDIVYLDLCGVYHRYHADIART</sequence>
<dbReference type="EMBL" id="BARU01034838">
    <property type="protein sequence ID" value="GAH68209.1"/>
    <property type="molecule type" value="Genomic_DNA"/>
</dbReference>
<dbReference type="Gene3D" id="3.90.230.10">
    <property type="entry name" value="Creatinase/methionine aminopeptidase superfamily"/>
    <property type="match status" value="1"/>
</dbReference>
<organism evidence="3">
    <name type="scientific">marine sediment metagenome</name>
    <dbReference type="NCBI Taxonomy" id="412755"/>
    <lineage>
        <taxon>unclassified sequences</taxon>
        <taxon>metagenomes</taxon>
        <taxon>ecological metagenomes</taxon>
    </lineage>
</organism>
<evidence type="ECO:0000259" key="2">
    <source>
        <dbReference type="Pfam" id="PF01321"/>
    </source>
</evidence>